<evidence type="ECO:0000313" key="6">
    <source>
        <dbReference type="EMBL" id="MBC2888294.1"/>
    </source>
</evidence>
<sequence length="310" mass="33602">METAYLKEYLAFSRTLNYAQASVELFVSQPTLRAHIHALEDEVGAPLTVKRGGALELSPTGKLFLKKARAIVKVVDESVEECRAFAAESSSLVVGTLDYPPFEDLLLGTIAAFKEECPGKHIEILFASGTYANVESVQAGKVDLSLFVHLRNRRSVGAVEPLSLPEGIASFYLETGECLFWMNRTCPLFEKERISAADLEGYTLLLGNSRNMVCAGETASDYFAAAGVTVEPDNQPCANYLDLYLSGLGETFGVALAGSRSGLRSSPDIRIFGVEDFSIPCDLHVLCDPQRLDACGSAFLERLKAAALAR</sequence>
<keyword evidence="7" id="KW-1185">Reference proteome</keyword>
<dbReference type="PROSITE" id="PS50931">
    <property type="entry name" value="HTH_LYSR"/>
    <property type="match status" value="1"/>
</dbReference>
<keyword evidence="2" id="KW-0805">Transcription regulation</keyword>
<evidence type="ECO:0000256" key="2">
    <source>
        <dbReference type="ARBA" id="ARBA00023015"/>
    </source>
</evidence>
<evidence type="ECO:0000256" key="4">
    <source>
        <dbReference type="ARBA" id="ARBA00023163"/>
    </source>
</evidence>
<gene>
    <name evidence="6" type="ORF">H7313_02875</name>
</gene>
<name>A0A842JA03_9ACTN</name>
<dbReference type="InterPro" id="IPR036388">
    <property type="entry name" value="WH-like_DNA-bd_sf"/>
</dbReference>
<dbReference type="Gene3D" id="3.40.190.290">
    <property type="match status" value="1"/>
</dbReference>
<evidence type="ECO:0000259" key="5">
    <source>
        <dbReference type="PROSITE" id="PS50931"/>
    </source>
</evidence>
<organism evidence="6 7">
    <name type="scientific">Gordonibacter massiliensis</name>
    <name type="common">ex Traore et al. 2017</name>
    <dbReference type="NCBI Taxonomy" id="1841863"/>
    <lineage>
        <taxon>Bacteria</taxon>
        <taxon>Bacillati</taxon>
        <taxon>Actinomycetota</taxon>
        <taxon>Coriobacteriia</taxon>
        <taxon>Eggerthellales</taxon>
        <taxon>Eggerthellaceae</taxon>
        <taxon>Gordonibacter</taxon>
    </lineage>
</organism>
<dbReference type="EMBL" id="JACMSE010000001">
    <property type="protein sequence ID" value="MBC2888294.1"/>
    <property type="molecule type" value="Genomic_DNA"/>
</dbReference>
<dbReference type="PANTHER" id="PTHR30346:SF28">
    <property type="entry name" value="HTH-TYPE TRANSCRIPTIONAL REGULATOR CYNR"/>
    <property type="match status" value="1"/>
</dbReference>
<dbReference type="SUPFAM" id="SSF46785">
    <property type="entry name" value="Winged helix' DNA-binding domain"/>
    <property type="match status" value="1"/>
</dbReference>
<dbReference type="Proteomes" id="UP000587396">
    <property type="component" value="Unassembled WGS sequence"/>
</dbReference>
<feature type="domain" description="HTH lysR-type" evidence="5">
    <location>
        <begin position="1"/>
        <end position="58"/>
    </location>
</feature>
<dbReference type="GO" id="GO:0003677">
    <property type="term" value="F:DNA binding"/>
    <property type="evidence" value="ECO:0007669"/>
    <property type="project" value="UniProtKB-KW"/>
</dbReference>
<evidence type="ECO:0000256" key="3">
    <source>
        <dbReference type="ARBA" id="ARBA00023125"/>
    </source>
</evidence>
<comment type="caution">
    <text evidence="6">The sequence shown here is derived from an EMBL/GenBank/DDBJ whole genome shotgun (WGS) entry which is preliminary data.</text>
</comment>
<dbReference type="InterPro" id="IPR000847">
    <property type="entry name" value="LysR_HTH_N"/>
</dbReference>
<proteinExistence type="inferred from homology"/>
<dbReference type="PANTHER" id="PTHR30346">
    <property type="entry name" value="TRANSCRIPTIONAL DUAL REGULATOR HCAR-RELATED"/>
    <property type="match status" value="1"/>
</dbReference>
<evidence type="ECO:0000313" key="7">
    <source>
        <dbReference type="Proteomes" id="UP000587396"/>
    </source>
</evidence>
<dbReference type="GO" id="GO:0032993">
    <property type="term" value="C:protein-DNA complex"/>
    <property type="evidence" value="ECO:0007669"/>
    <property type="project" value="TreeGrafter"/>
</dbReference>
<dbReference type="RefSeq" id="WP_185904240.1">
    <property type="nucleotide sequence ID" value="NZ_JACMSE010000001.1"/>
</dbReference>
<dbReference type="InterPro" id="IPR036390">
    <property type="entry name" value="WH_DNA-bd_sf"/>
</dbReference>
<comment type="similarity">
    <text evidence="1">Belongs to the LysR transcriptional regulatory family.</text>
</comment>
<dbReference type="AlphaFoldDB" id="A0A842JA03"/>
<reference evidence="6 7" key="1">
    <citation type="submission" date="2020-08" db="EMBL/GenBank/DDBJ databases">
        <authorList>
            <person name="Liu C."/>
            <person name="Sun Q."/>
        </authorList>
    </citation>
    <scope>NUCLEOTIDE SEQUENCE [LARGE SCALE GENOMIC DNA]</scope>
    <source>
        <strain evidence="6 7">N22</strain>
    </source>
</reference>
<dbReference type="GO" id="GO:0003700">
    <property type="term" value="F:DNA-binding transcription factor activity"/>
    <property type="evidence" value="ECO:0007669"/>
    <property type="project" value="InterPro"/>
</dbReference>
<dbReference type="SUPFAM" id="SSF53850">
    <property type="entry name" value="Periplasmic binding protein-like II"/>
    <property type="match status" value="1"/>
</dbReference>
<dbReference type="Gene3D" id="1.10.10.10">
    <property type="entry name" value="Winged helix-like DNA-binding domain superfamily/Winged helix DNA-binding domain"/>
    <property type="match status" value="1"/>
</dbReference>
<keyword evidence="4" id="KW-0804">Transcription</keyword>
<dbReference type="Pfam" id="PF00126">
    <property type="entry name" value="HTH_1"/>
    <property type="match status" value="1"/>
</dbReference>
<protein>
    <submittedName>
        <fullName evidence="6">LysR family transcriptional regulator</fullName>
    </submittedName>
</protein>
<keyword evidence="3" id="KW-0238">DNA-binding</keyword>
<dbReference type="InterPro" id="IPR005119">
    <property type="entry name" value="LysR_subst-bd"/>
</dbReference>
<accession>A0A842JA03</accession>
<dbReference type="Pfam" id="PF03466">
    <property type="entry name" value="LysR_substrate"/>
    <property type="match status" value="1"/>
</dbReference>
<evidence type="ECO:0000256" key="1">
    <source>
        <dbReference type="ARBA" id="ARBA00009437"/>
    </source>
</evidence>